<sequence length="422" mass="46929">MHKIKSVLLGVALTVTSVSVWGQAAKSPFTSRGLGDIYDMSLVHNQGMGGLGISNGSYWHLNNVNPALLPYNSLTIFTAGFIGERRTLENSTTSETNSGGNLNFLAMAFPVKPGIWTTSLGLMPYSNVDYKFSYTDLVPGTDTEVQFTEEGSGGFNQFYWSNGVAINKRFFVGVKATYLFSSIETKYSDILVDENLAAYSAVNKELFSVSDFLFSAGLAFNQDSIFNNKIKLKAGLTYEFSSDVKSKRAQSFGLEQVDRPVLNAKNDTIRGSITMPQAIGAGISFSNGFKWMAGIDVKMQQWSDYKDFGGDNSDNLKNSMKITLGGEFTPDYGSVNSYLKRVTYRLGFGYEETPYTINGNQVKDFGINFGWSLPVGRFSSLDMAFKYGQRGDVQDNLVSEDYFKVYLGFNFNDQWFIKRKYD</sequence>
<dbReference type="Gene3D" id="2.40.160.60">
    <property type="entry name" value="Outer membrane protein transport protein (OMPP1/FadL/TodX)"/>
    <property type="match status" value="1"/>
</dbReference>
<keyword evidence="2" id="KW-1185">Reference proteome</keyword>
<evidence type="ECO:0000313" key="1">
    <source>
        <dbReference type="EMBL" id="MTI25010.1"/>
    </source>
</evidence>
<protein>
    <recommendedName>
        <fullName evidence="3">Long-chain fatty acid transport protein</fullName>
    </recommendedName>
</protein>
<dbReference type="RefSeq" id="WP_155171047.1">
    <property type="nucleotide sequence ID" value="NZ_BAAAFL010000010.1"/>
</dbReference>
<reference evidence="1 2" key="1">
    <citation type="submission" date="2019-02" db="EMBL/GenBank/DDBJ databases">
        <authorList>
            <person name="Goldberg S.R."/>
            <person name="Haltli B.A."/>
            <person name="Correa H."/>
            <person name="Russell K.G."/>
        </authorList>
    </citation>
    <scope>NUCLEOTIDE SEQUENCE [LARGE SCALE GENOMIC DNA]</scope>
    <source>
        <strain evidence="1 2">JCM 16186</strain>
    </source>
</reference>
<evidence type="ECO:0000313" key="2">
    <source>
        <dbReference type="Proteomes" id="UP000798808"/>
    </source>
</evidence>
<name>A0ABW9RPH5_9BACT</name>
<accession>A0ABW9RPH5</accession>
<gene>
    <name evidence="1" type="ORF">E1163_08670</name>
</gene>
<evidence type="ECO:0008006" key="3">
    <source>
        <dbReference type="Google" id="ProtNLM"/>
    </source>
</evidence>
<comment type="caution">
    <text evidence="1">The sequence shown here is derived from an EMBL/GenBank/DDBJ whole genome shotgun (WGS) entry which is preliminary data.</text>
</comment>
<organism evidence="1 2">
    <name type="scientific">Fulvivirga kasyanovii</name>
    <dbReference type="NCBI Taxonomy" id="396812"/>
    <lineage>
        <taxon>Bacteria</taxon>
        <taxon>Pseudomonadati</taxon>
        <taxon>Bacteroidota</taxon>
        <taxon>Cytophagia</taxon>
        <taxon>Cytophagales</taxon>
        <taxon>Fulvivirgaceae</taxon>
        <taxon>Fulvivirga</taxon>
    </lineage>
</organism>
<proteinExistence type="predicted"/>
<dbReference type="SUPFAM" id="SSF56935">
    <property type="entry name" value="Porins"/>
    <property type="match status" value="1"/>
</dbReference>
<dbReference type="EMBL" id="SMLW01000474">
    <property type="protein sequence ID" value="MTI25010.1"/>
    <property type="molecule type" value="Genomic_DNA"/>
</dbReference>
<dbReference type="Proteomes" id="UP000798808">
    <property type="component" value="Unassembled WGS sequence"/>
</dbReference>